<accession>A5N8E5</accession>
<dbReference type="KEGG" id="ckl:CKL_1534"/>
<protein>
    <submittedName>
        <fullName evidence="2">Predicted polysaccharide deacetylase</fullName>
    </submittedName>
</protein>
<dbReference type="PROSITE" id="PS51677">
    <property type="entry name" value="NODB"/>
    <property type="match status" value="1"/>
</dbReference>
<dbReference type="EMBL" id="CP000673">
    <property type="protein sequence ID" value="EDK33576.1"/>
    <property type="molecule type" value="Genomic_DNA"/>
</dbReference>
<dbReference type="PANTHER" id="PTHR10587">
    <property type="entry name" value="GLYCOSYL TRANSFERASE-RELATED"/>
    <property type="match status" value="1"/>
</dbReference>
<dbReference type="InterPro" id="IPR002509">
    <property type="entry name" value="NODB_dom"/>
</dbReference>
<dbReference type="GO" id="GO:0005975">
    <property type="term" value="P:carbohydrate metabolic process"/>
    <property type="evidence" value="ECO:0007669"/>
    <property type="project" value="InterPro"/>
</dbReference>
<evidence type="ECO:0000259" key="1">
    <source>
        <dbReference type="PROSITE" id="PS51677"/>
    </source>
</evidence>
<dbReference type="HOGENOM" id="CLU_021264_0_1_9"/>
<name>A5N8E5_CLOK5</name>
<dbReference type="STRING" id="431943.CKL_1534"/>
<dbReference type="InterPro" id="IPR050248">
    <property type="entry name" value="Polysacc_deacetylase_ArnD"/>
</dbReference>
<dbReference type="SUPFAM" id="SSF88713">
    <property type="entry name" value="Glycoside hydrolase/deacetylase"/>
    <property type="match status" value="1"/>
</dbReference>
<dbReference type="CDD" id="cd10917">
    <property type="entry name" value="CE4_NodB_like_6s_7s"/>
    <property type="match status" value="1"/>
</dbReference>
<dbReference type="eggNOG" id="COG0726">
    <property type="taxonomic scope" value="Bacteria"/>
</dbReference>
<sequence length="280" mass="32075">MIPYIIKPTDTMNLIGTNPYLNPLYVRPGIIIFMPLPLYRFVTYDILGSTNKMSKAQMNNLTIWRKYIVQLAKKHPNEMYINGPTIENNVSLTFDDGPDSSVTPRVLDILKSNDVKANFFFVGTQIKYFPNIVKRAYDDGHLILNHSWNHPYFTKINIETIREEIILTENKIKDIIGKRPALVRPPYGATDEKVLAAVSGTNNKIVIWSVDSMDWVQNIDKQTIVKNILDNVRPGDIVLMHSSVGHKIDVEILPEIIDGLRRKGYRIVDLSVLLKIKPYK</sequence>
<evidence type="ECO:0000313" key="3">
    <source>
        <dbReference type="Proteomes" id="UP000002411"/>
    </source>
</evidence>
<dbReference type="Pfam" id="PF01522">
    <property type="entry name" value="Polysacc_deac_1"/>
    <property type="match status" value="1"/>
</dbReference>
<evidence type="ECO:0000313" key="2">
    <source>
        <dbReference type="EMBL" id="EDK33576.1"/>
    </source>
</evidence>
<gene>
    <name evidence="2" type="ordered locus">CKL_1534</name>
</gene>
<feature type="domain" description="NodB homology" evidence="1">
    <location>
        <begin position="88"/>
        <end position="268"/>
    </location>
</feature>
<organism evidence="2 3">
    <name type="scientific">Clostridium kluyveri (strain ATCC 8527 / DSM 555 / NBRC 12016 / NCIMB 10680 / K1)</name>
    <dbReference type="NCBI Taxonomy" id="431943"/>
    <lineage>
        <taxon>Bacteria</taxon>
        <taxon>Bacillati</taxon>
        <taxon>Bacillota</taxon>
        <taxon>Clostridia</taxon>
        <taxon>Eubacteriales</taxon>
        <taxon>Clostridiaceae</taxon>
        <taxon>Clostridium</taxon>
    </lineage>
</organism>
<dbReference type="RefSeq" id="WP_012101926.1">
    <property type="nucleotide sequence ID" value="NC_009706.1"/>
</dbReference>
<dbReference type="Proteomes" id="UP000002411">
    <property type="component" value="Chromosome"/>
</dbReference>
<dbReference type="InterPro" id="IPR011330">
    <property type="entry name" value="Glyco_hydro/deAcase_b/a-brl"/>
</dbReference>
<reference evidence="2 3" key="1">
    <citation type="journal article" date="2008" name="Proc. Natl. Acad. Sci. U.S.A.">
        <title>The genome of Clostridium kluyveri, a strict anaerobe with unique metabolic features.</title>
        <authorList>
            <person name="Seedorf H."/>
            <person name="Fricke W.F."/>
            <person name="Veith B."/>
            <person name="Brueggemann H."/>
            <person name="Liesegang H."/>
            <person name="Strittmatter A."/>
            <person name="Miethke M."/>
            <person name="Buckel W."/>
            <person name="Hinderberger J."/>
            <person name="Li F."/>
            <person name="Hagemeier C."/>
            <person name="Thauer R.K."/>
            <person name="Gottschalk G."/>
        </authorList>
    </citation>
    <scope>NUCLEOTIDE SEQUENCE [LARGE SCALE GENOMIC DNA]</scope>
    <source>
        <strain evidence="3">ATCC 8527 / DSM 555 / NCIMB 10680</strain>
    </source>
</reference>
<dbReference type="Gene3D" id="3.20.20.370">
    <property type="entry name" value="Glycoside hydrolase/deacetylase"/>
    <property type="match status" value="1"/>
</dbReference>
<dbReference type="AlphaFoldDB" id="A5N8E5"/>
<dbReference type="GO" id="GO:0016810">
    <property type="term" value="F:hydrolase activity, acting on carbon-nitrogen (but not peptide) bonds"/>
    <property type="evidence" value="ECO:0007669"/>
    <property type="project" value="InterPro"/>
</dbReference>
<keyword evidence="3" id="KW-1185">Reference proteome</keyword>
<proteinExistence type="predicted"/>